<evidence type="ECO:0000256" key="10">
    <source>
        <dbReference type="SAM" id="SignalP"/>
    </source>
</evidence>
<dbReference type="AlphaFoldDB" id="A0A9J6C1F4"/>
<comment type="subcellular location">
    <subcellularLocation>
        <location evidence="1 9">Secreted</location>
        <location evidence="1 9">Extracellular space</location>
        <location evidence="1 9">Extracellular matrix</location>
    </subcellularLocation>
</comment>
<dbReference type="GO" id="GO:0005615">
    <property type="term" value="C:extracellular space"/>
    <property type="evidence" value="ECO:0007669"/>
    <property type="project" value="TreeGrafter"/>
</dbReference>
<dbReference type="GO" id="GO:0030182">
    <property type="term" value="P:neuron differentiation"/>
    <property type="evidence" value="ECO:0007669"/>
    <property type="project" value="TreeGrafter"/>
</dbReference>
<dbReference type="InterPro" id="IPR043158">
    <property type="entry name" value="Wnt_C"/>
</dbReference>
<keyword evidence="4" id="KW-0964">Secreted</keyword>
<dbReference type="GO" id="GO:0005125">
    <property type="term" value="F:cytokine activity"/>
    <property type="evidence" value="ECO:0007669"/>
    <property type="project" value="TreeGrafter"/>
</dbReference>
<comment type="similarity">
    <text evidence="2 9">Belongs to the Wnt family.</text>
</comment>
<evidence type="ECO:0000313" key="12">
    <source>
        <dbReference type="Proteomes" id="UP001107558"/>
    </source>
</evidence>
<reference evidence="11" key="1">
    <citation type="submission" date="2021-03" db="EMBL/GenBank/DDBJ databases">
        <title>Chromosome level genome of the anhydrobiotic midge Polypedilum vanderplanki.</title>
        <authorList>
            <person name="Yoshida Y."/>
            <person name="Kikawada T."/>
            <person name="Gusev O."/>
        </authorList>
    </citation>
    <scope>NUCLEOTIDE SEQUENCE</scope>
    <source>
        <strain evidence="11">NIAS01</strain>
        <tissue evidence="11">Whole body or cell culture</tissue>
    </source>
</reference>
<evidence type="ECO:0000256" key="7">
    <source>
        <dbReference type="ARBA" id="ARBA00023157"/>
    </source>
</evidence>
<organism evidence="11 12">
    <name type="scientific">Polypedilum vanderplanki</name>
    <name type="common">Sleeping chironomid midge</name>
    <dbReference type="NCBI Taxonomy" id="319348"/>
    <lineage>
        <taxon>Eukaryota</taxon>
        <taxon>Metazoa</taxon>
        <taxon>Ecdysozoa</taxon>
        <taxon>Arthropoda</taxon>
        <taxon>Hexapoda</taxon>
        <taxon>Insecta</taxon>
        <taxon>Pterygota</taxon>
        <taxon>Neoptera</taxon>
        <taxon>Endopterygota</taxon>
        <taxon>Diptera</taxon>
        <taxon>Nematocera</taxon>
        <taxon>Chironomoidea</taxon>
        <taxon>Chironomidae</taxon>
        <taxon>Chironominae</taxon>
        <taxon>Polypedilum</taxon>
        <taxon>Polypedilum</taxon>
    </lineage>
</organism>
<proteinExistence type="inferred from homology"/>
<keyword evidence="3 9" id="KW-0217">Developmental protein</keyword>
<evidence type="ECO:0000256" key="5">
    <source>
        <dbReference type="ARBA" id="ARBA00022530"/>
    </source>
</evidence>
<dbReference type="InterPro" id="IPR005817">
    <property type="entry name" value="Wnt"/>
</dbReference>
<dbReference type="PROSITE" id="PS00246">
    <property type="entry name" value="WNT1"/>
    <property type="match status" value="1"/>
</dbReference>
<evidence type="ECO:0000256" key="4">
    <source>
        <dbReference type="ARBA" id="ARBA00022525"/>
    </source>
</evidence>
<keyword evidence="7" id="KW-1015">Disulfide bond</keyword>
<feature type="chain" id="PRO_5039910020" description="Protein Wnt" evidence="10">
    <location>
        <begin position="25"/>
        <end position="409"/>
    </location>
</feature>
<dbReference type="OrthoDB" id="5945655at2759"/>
<sequence length="409" mass="46026">MMQIRKQLVGLSILVSLLISISRCNEIIPIDSDKADMASTITSTLLTPLLATTLSSSFSSSQIAIDRESSEQINYKNVVMGIYTPVTKLGPCRYIDGTRKQNHQCRRDSGLADAIRDAKKTALLHCEEQFKFDRWNCSIETKGKRNIFKKVYKETAFVHALTAAALTYQISRACAEGKMTRCQCATERRPTMLDATGARKFQWGGCSDNVKHGKRVARNFLELQSLDSEGDEISEILRHDSEVGISTVVGMLENKCKCHGVSGSCSMKTCWRKLSDFNATAAALRVKYHQALRKIPYAKASRRAAKREQRERVVTIGTGFNGRNFGILESTDPDFENLFYLEQSPTFCALTKGRQCSSPENCASLCCGRGYTTRVIKQVEKCKCRFSNGRCCTIICDYCERYEDRYYCK</sequence>
<keyword evidence="10" id="KW-0732">Signal</keyword>
<dbReference type="GO" id="GO:0045165">
    <property type="term" value="P:cell fate commitment"/>
    <property type="evidence" value="ECO:0007669"/>
    <property type="project" value="TreeGrafter"/>
</dbReference>
<evidence type="ECO:0000256" key="9">
    <source>
        <dbReference type="RuleBase" id="RU003500"/>
    </source>
</evidence>
<evidence type="ECO:0000256" key="1">
    <source>
        <dbReference type="ARBA" id="ARBA00004498"/>
    </source>
</evidence>
<dbReference type="PRINTS" id="PR01349">
    <property type="entry name" value="WNTPROTEIN"/>
</dbReference>
<keyword evidence="5" id="KW-0272">Extracellular matrix</keyword>
<evidence type="ECO:0000256" key="6">
    <source>
        <dbReference type="ARBA" id="ARBA00022687"/>
    </source>
</evidence>
<feature type="signal peptide" evidence="10">
    <location>
        <begin position="1"/>
        <end position="24"/>
    </location>
</feature>
<evidence type="ECO:0000256" key="2">
    <source>
        <dbReference type="ARBA" id="ARBA00005683"/>
    </source>
</evidence>
<evidence type="ECO:0000256" key="8">
    <source>
        <dbReference type="ARBA" id="ARBA00023288"/>
    </source>
</evidence>
<comment type="caution">
    <text evidence="11">The sequence shown here is derived from an EMBL/GenBank/DDBJ whole genome shotgun (WGS) entry which is preliminary data.</text>
</comment>
<dbReference type="SMART" id="SM00097">
    <property type="entry name" value="WNT1"/>
    <property type="match status" value="1"/>
</dbReference>
<dbReference type="PANTHER" id="PTHR12027">
    <property type="entry name" value="WNT RELATED"/>
    <property type="match status" value="1"/>
</dbReference>
<dbReference type="InterPro" id="IPR018161">
    <property type="entry name" value="Wnt_CS"/>
</dbReference>
<gene>
    <name evidence="11" type="ORF">PVAND_005745</name>
</gene>
<dbReference type="Proteomes" id="UP001107558">
    <property type="component" value="Chromosome 2"/>
</dbReference>
<keyword evidence="8" id="KW-0449">Lipoprotein</keyword>
<accession>A0A9J6C1F4</accession>
<keyword evidence="6 9" id="KW-0879">Wnt signaling pathway</keyword>
<dbReference type="Gene3D" id="3.30.2460.20">
    <property type="match status" value="1"/>
</dbReference>
<dbReference type="PANTHER" id="PTHR12027:SF97">
    <property type="entry name" value="PROTEIN WNT-4"/>
    <property type="match status" value="1"/>
</dbReference>
<evidence type="ECO:0000313" key="11">
    <source>
        <dbReference type="EMBL" id="KAG5675879.1"/>
    </source>
</evidence>
<protein>
    <recommendedName>
        <fullName evidence="9">Protein Wnt</fullName>
    </recommendedName>
</protein>
<dbReference type="Pfam" id="PF00110">
    <property type="entry name" value="wnt"/>
    <property type="match status" value="1"/>
</dbReference>
<dbReference type="GO" id="GO:0060070">
    <property type="term" value="P:canonical Wnt signaling pathway"/>
    <property type="evidence" value="ECO:0007669"/>
    <property type="project" value="TreeGrafter"/>
</dbReference>
<name>A0A9J6C1F4_POLVA</name>
<dbReference type="GO" id="GO:0005109">
    <property type="term" value="F:frizzled binding"/>
    <property type="evidence" value="ECO:0007669"/>
    <property type="project" value="TreeGrafter"/>
</dbReference>
<dbReference type="EMBL" id="JADBJN010000002">
    <property type="protein sequence ID" value="KAG5675879.1"/>
    <property type="molecule type" value="Genomic_DNA"/>
</dbReference>
<evidence type="ECO:0000256" key="3">
    <source>
        <dbReference type="ARBA" id="ARBA00022473"/>
    </source>
</evidence>
<comment type="function">
    <text evidence="9">Ligand for members of the frizzled family of seven transmembrane receptors.</text>
</comment>
<keyword evidence="12" id="KW-1185">Reference proteome</keyword>